<organism evidence="1 2">
    <name type="scientific">Melia azedarach</name>
    <name type="common">Chinaberry tree</name>
    <dbReference type="NCBI Taxonomy" id="155640"/>
    <lineage>
        <taxon>Eukaryota</taxon>
        <taxon>Viridiplantae</taxon>
        <taxon>Streptophyta</taxon>
        <taxon>Embryophyta</taxon>
        <taxon>Tracheophyta</taxon>
        <taxon>Spermatophyta</taxon>
        <taxon>Magnoliopsida</taxon>
        <taxon>eudicotyledons</taxon>
        <taxon>Gunneridae</taxon>
        <taxon>Pentapetalae</taxon>
        <taxon>rosids</taxon>
        <taxon>malvids</taxon>
        <taxon>Sapindales</taxon>
        <taxon>Meliaceae</taxon>
        <taxon>Melia</taxon>
    </lineage>
</organism>
<gene>
    <name evidence="1" type="ORF">OWV82_006107</name>
</gene>
<keyword evidence="2" id="KW-1185">Reference proteome</keyword>
<proteinExistence type="predicted"/>
<accession>A0ACC1YGI0</accession>
<comment type="caution">
    <text evidence="1">The sequence shown here is derived from an EMBL/GenBank/DDBJ whole genome shotgun (WGS) entry which is preliminary data.</text>
</comment>
<evidence type="ECO:0000313" key="2">
    <source>
        <dbReference type="Proteomes" id="UP001164539"/>
    </source>
</evidence>
<evidence type="ECO:0000313" key="1">
    <source>
        <dbReference type="EMBL" id="KAJ4722643.1"/>
    </source>
</evidence>
<dbReference type="Proteomes" id="UP001164539">
    <property type="component" value="Chromosome 3"/>
</dbReference>
<protein>
    <submittedName>
        <fullName evidence="1">Enoyl-CoA delta isomerase 2, peroxisomal-like</fullName>
    </submittedName>
</protein>
<dbReference type="EMBL" id="CM051396">
    <property type="protein sequence ID" value="KAJ4722643.1"/>
    <property type="molecule type" value="Genomic_DNA"/>
</dbReference>
<reference evidence="1 2" key="1">
    <citation type="journal article" date="2023" name="Science">
        <title>Complex scaffold remodeling in plant triterpene biosynthesis.</title>
        <authorList>
            <person name="De La Pena R."/>
            <person name="Hodgson H."/>
            <person name="Liu J.C."/>
            <person name="Stephenson M.J."/>
            <person name="Martin A.C."/>
            <person name="Owen C."/>
            <person name="Harkess A."/>
            <person name="Leebens-Mack J."/>
            <person name="Jimenez L.E."/>
            <person name="Osbourn A."/>
            <person name="Sattely E.S."/>
        </authorList>
    </citation>
    <scope>NUCLEOTIDE SEQUENCE [LARGE SCALE GENOMIC DNA]</scope>
    <source>
        <strain evidence="2">cv. JPN11</strain>
        <tissue evidence="1">Leaf</tissue>
    </source>
</reference>
<sequence>MCTLEKRGNLFVLTLTGSSDEHLIDPPFIESILSALSQVKAQATTGSTLVTTSNGKIFSNGFDLGWVKEAGPGPVVLERLFFLVDAFKPVMAAMISLPMPTIAAVNGDAVATGFLLALSHDYFIMKRHKSILYMKEVDIGISQPDYFAAVFRSKVGSATDLRNILLTPKKITGEEALGMGFVESVYDSAEEVFEASICLAKQLEGRKWDGEVYAATRKSTYLDICRMLGVEVQPAVSSDWK</sequence>
<name>A0ACC1YGI0_MELAZ</name>